<dbReference type="SUPFAM" id="SSF52540">
    <property type="entry name" value="P-loop containing nucleoside triphosphate hydrolases"/>
    <property type="match status" value="1"/>
</dbReference>
<dbReference type="PANTHER" id="PTHR23155:SF1116">
    <property type="entry name" value="OS12G0273300 PROTEIN"/>
    <property type="match status" value="1"/>
</dbReference>
<protein>
    <submittedName>
        <fullName evidence="11">Os12g0273300 protein</fullName>
    </submittedName>
</protein>
<feature type="domain" description="Disease resistance R13L4/SHOC-2-like LRR" evidence="10">
    <location>
        <begin position="539"/>
        <end position="900"/>
    </location>
</feature>
<evidence type="ECO:0000256" key="4">
    <source>
        <dbReference type="ARBA" id="ARBA00022741"/>
    </source>
</evidence>
<evidence type="ECO:0000256" key="5">
    <source>
        <dbReference type="ARBA" id="ARBA00022821"/>
    </source>
</evidence>
<dbReference type="InterPro" id="IPR036388">
    <property type="entry name" value="WH-like_DNA-bd_sf"/>
</dbReference>
<dbReference type="CDD" id="cd14798">
    <property type="entry name" value="RX-CC_like"/>
    <property type="match status" value="1"/>
</dbReference>
<reference evidence="11 12" key="2">
    <citation type="journal article" date="2013" name="Plant Cell Physiol.">
        <title>Rice Annotation Project Database (RAP-DB): an integrative and interactive database for rice genomics.</title>
        <authorList>
            <person name="Sakai H."/>
            <person name="Lee S.S."/>
            <person name="Tanaka T."/>
            <person name="Numa H."/>
            <person name="Kim J."/>
            <person name="Kawahara Y."/>
            <person name="Wakimoto H."/>
            <person name="Yang C.C."/>
            <person name="Iwamoto M."/>
            <person name="Abe T."/>
            <person name="Yamada Y."/>
            <person name="Muto A."/>
            <person name="Inokuchi H."/>
            <person name="Ikemura T."/>
            <person name="Matsumoto T."/>
            <person name="Sasaki T."/>
            <person name="Itoh T."/>
        </authorList>
    </citation>
    <scope>NUCLEOTIDE SEQUENCE [LARGE SCALE GENOMIC DNA]</scope>
    <source>
        <strain evidence="12">cv. Nipponbare</strain>
    </source>
</reference>
<evidence type="ECO:0000259" key="9">
    <source>
        <dbReference type="Pfam" id="PF23559"/>
    </source>
</evidence>
<dbReference type="InterPro" id="IPR038005">
    <property type="entry name" value="RX-like_CC"/>
</dbReference>
<feature type="domain" description="Disease resistance protein winged helix" evidence="9">
    <location>
        <begin position="417"/>
        <end position="488"/>
    </location>
</feature>
<evidence type="ECO:0000259" key="8">
    <source>
        <dbReference type="Pfam" id="PF18052"/>
    </source>
</evidence>
<keyword evidence="12" id="KW-1185">Reference proteome</keyword>
<evidence type="ECO:0000256" key="2">
    <source>
        <dbReference type="ARBA" id="ARBA00022614"/>
    </source>
</evidence>
<feature type="non-terminal residue" evidence="11">
    <location>
        <position position="919"/>
    </location>
</feature>
<dbReference type="PaxDb" id="39947-A0A0N7KTV3"/>
<evidence type="ECO:0000256" key="6">
    <source>
        <dbReference type="ARBA" id="ARBA00023054"/>
    </source>
</evidence>
<reference evidence="12" key="1">
    <citation type="journal article" date="2005" name="Nature">
        <title>The map-based sequence of the rice genome.</title>
        <authorList>
            <consortium name="International rice genome sequencing project (IRGSP)"/>
            <person name="Matsumoto T."/>
            <person name="Wu J."/>
            <person name="Kanamori H."/>
            <person name="Katayose Y."/>
            <person name="Fujisawa M."/>
            <person name="Namiki N."/>
            <person name="Mizuno H."/>
            <person name="Yamamoto K."/>
            <person name="Antonio B.A."/>
            <person name="Baba T."/>
            <person name="Sakata K."/>
            <person name="Nagamura Y."/>
            <person name="Aoki H."/>
            <person name="Arikawa K."/>
            <person name="Arita K."/>
            <person name="Bito T."/>
            <person name="Chiden Y."/>
            <person name="Fujitsuka N."/>
            <person name="Fukunaka R."/>
            <person name="Hamada M."/>
            <person name="Harada C."/>
            <person name="Hayashi A."/>
            <person name="Hijishita S."/>
            <person name="Honda M."/>
            <person name="Hosokawa S."/>
            <person name="Ichikawa Y."/>
            <person name="Idonuma A."/>
            <person name="Iijima M."/>
            <person name="Ikeda M."/>
            <person name="Ikeno M."/>
            <person name="Ito K."/>
            <person name="Ito S."/>
            <person name="Ito T."/>
            <person name="Ito Y."/>
            <person name="Ito Y."/>
            <person name="Iwabuchi A."/>
            <person name="Kamiya K."/>
            <person name="Karasawa W."/>
            <person name="Kurita K."/>
            <person name="Katagiri S."/>
            <person name="Kikuta A."/>
            <person name="Kobayashi H."/>
            <person name="Kobayashi N."/>
            <person name="Machita K."/>
            <person name="Maehara T."/>
            <person name="Masukawa M."/>
            <person name="Mizubayashi T."/>
            <person name="Mukai Y."/>
            <person name="Nagasaki H."/>
            <person name="Nagata Y."/>
            <person name="Naito S."/>
            <person name="Nakashima M."/>
            <person name="Nakama Y."/>
            <person name="Nakamichi Y."/>
            <person name="Nakamura M."/>
            <person name="Meguro A."/>
            <person name="Negishi M."/>
            <person name="Ohta I."/>
            <person name="Ohta T."/>
            <person name="Okamoto M."/>
            <person name="Ono N."/>
            <person name="Saji S."/>
            <person name="Sakaguchi M."/>
            <person name="Sakai K."/>
            <person name="Shibata M."/>
            <person name="Shimokawa T."/>
            <person name="Song J."/>
            <person name="Takazaki Y."/>
            <person name="Terasawa K."/>
            <person name="Tsugane M."/>
            <person name="Tsuji K."/>
            <person name="Ueda S."/>
            <person name="Waki K."/>
            <person name="Yamagata H."/>
            <person name="Yamamoto M."/>
            <person name="Yamamoto S."/>
            <person name="Yamane H."/>
            <person name="Yoshiki S."/>
            <person name="Yoshihara R."/>
            <person name="Yukawa K."/>
            <person name="Zhong H."/>
            <person name="Yano M."/>
            <person name="Yuan Q."/>
            <person name="Ouyang S."/>
            <person name="Liu J."/>
            <person name="Jones K.M."/>
            <person name="Gansberger K."/>
            <person name="Moffat K."/>
            <person name="Hill J."/>
            <person name="Bera J."/>
            <person name="Fadrosh D."/>
            <person name="Jin S."/>
            <person name="Johri S."/>
            <person name="Kim M."/>
            <person name="Overton L."/>
            <person name="Reardon M."/>
            <person name="Tsitrin T."/>
            <person name="Vuong H."/>
            <person name="Weaver B."/>
            <person name="Ciecko A."/>
            <person name="Tallon L."/>
            <person name="Jackson J."/>
            <person name="Pai G."/>
            <person name="Aken S.V."/>
            <person name="Utterback T."/>
            <person name="Reidmuller S."/>
            <person name="Feldblyum T."/>
            <person name="Hsiao J."/>
            <person name="Zismann V."/>
            <person name="Iobst S."/>
            <person name="de Vazeille A.R."/>
            <person name="Buell C.R."/>
            <person name="Ying K."/>
            <person name="Li Y."/>
            <person name="Lu T."/>
            <person name="Huang Y."/>
            <person name="Zhao Q."/>
            <person name="Feng Q."/>
            <person name="Zhang L."/>
            <person name="Zhu J."/>
            <person name="Weng Q."/>
            <person name="Mu J."/>
            <person name="Lu Y."/>
            <person name="Fan D."/>
            <person name="Liu Y."/>
            <person name="Guan J."/>
            <person name="Zhang Y."/>
            <person name="Yu S."/>
            <person name="Liu X."/>
            <person name="Zhang Y."/>
            <person name="Hong G."/>
            <person name="Han B."/>
            <person name="Choisne N."/>
            <person name="Demange N."/>
            <person name="Orjeda G."/>
            <person name="Samain S."/>
            <person name="Cattolico L."/>
            <person name="Pelletier E."/>
            <person name="Couloux A."/>
            <person name="Segurens B."/>
            <person name="Wincker P."/>
            <person name="D'Hont A."/>
            <person name="Scarpelli C."/>
            <person name="Weissenbach J."/>
            <person name="Salanoubat M."/>
            <person name="Quetier F."/>
            <person name="Yu Y."/>
            <person name="Kim H.R."/>
            <person name="Rambo T."/>
            <person name="Currie J."/>
            <person name="Collura K."/>
            <person name="Luo M."/>
            <person name="Yang T."/>
            <person name="Ammiraju J.S.S."/>
            <person name="Engler F."/>
            <person name="Soderlund C."/>
            <person name="Wing R.A."/>
            <person name="Palmer L.E."/>
            <person name="de la Bastide M."/>
            <person name="Spiegel L."/>
            <person name="Nascimento L."/>
            <person name="Zutavern T."/>
            <person name="O'Shaughnessy A."/>
            <person name="Dike S."/>
            <person name="Dedhia N."/>
            <person name="Preston R."/>
            <person name="Balija V."/>
            <person name="McCombie W.R."/>
            <person name="Chow T."/>
            <person name="Chen H."/>
            <person name="Chung M."/>
            <person name="Chen C."/>
            <person name="Shaw J."/>
            <person name="Wu H."/>
            <person name="Hsiao K."/>
            <person name="Chao Y."/>
            <person name="Chu M."/>
            <person name="Cheng C."/>
            <person name="Hour A."/>
            <person name="Lee P."/>
            <person name="Lin S."/>
            <person name="Lin Y."/>
            <person name="Liou J."/>
            <person name="Liu S."/>
            <person name="Hsing Y."/>
            <person name="Raghuvanshi S."/>
            <person name="Mohanty A."/>
            <person name="Bharti A.K."/>
            <person name="Gaur A."/>
            <person name="Gupta V."/>
            <person name="Kumar D."/>
            <person name="Ravi V."/>
            <person name="Vij S."/>
            <person name="Kapur A."/>
            <person name="Khurana P."/>
            <person name="Khurana P."/>
            <person name="Khurana J.P."/>
            <person name="Tyagi A.K."/>
            <person name="Gaikwad K."/>
            <person name="Singh A."/>
            <person name="Dalal V."/>
            <person name="Srivastava S."/>
            <person name="Dixit A."/>
            <person name="Pal A.K."/>
            <person name="Ghazi I.A."/>
            <person name="Yadav M."/>
            <person name="Pandit A."/>
            <person name="Bhargava A."/>
            <person name="Sureshbabu K."/>
            <person name="Batra K."/>
            <person name="Sharma T.R."/>
            <person name="Mohapatra T."/>
            <person name="Singh N.K."/>
            <person name="Messing J."/>
            <person name="Nelson A.B."/>
            <person name="Fuks G."/>
            <person name="Kavchok S."/>
            <person name="Keizer G."/>
            <person name="Linton E."/>
            <person name="Llaca V."/>
            <person name="Song R."/>
            <person name="Tanyolac B."/>
            <person name="Young S."/>
            <person name="Ho-Il K."/>
            <person name="Hahn J.H."/>
            <person name="Sangsakoo G."/>
            <person name="Vanavichit A."/>
            <person name="de Mattos Luiz.A.T."/>
            <person name="Zimmer P.D."/>
            <person name="Malone G."/>
            <person name="Dellagostin O."/>
            <person name="de Oliveira A.C."/>
            <person name="Bevan M."/>
            <person name="Bancroft I."/>
            <person name="Minx P."/>
            <person name="Cordum H."/>
            <person name="Wilson R."/>
            <person name="Cheng Z."/>
            <person name="Jin W."/>
            <person name="Jiang J."/>
            <person name="Leong S.A."/>
            <person name="Iwama H."/>
            <person name="Gojobori T."/>
            <person name="Itoh T."/>
            <person name="Niimura Y."/>
            <person name="Fujii Y."/>
            <person name="Habara T."/>
            <person name="Sakai H."/>
            <person name="Sato Y."/>
            <person name="Wilson G."/>
            <person name="Kumar K."/>
            <person name="McCouch S."/>
            <person name="Juretic N."/>
            <person name="Hoen D."/>
            <person name="Wright S."/>
            <person name="Bruskiewich R."/>
            <person name="Bureau T."/>
            <person name="Miyao A."/>
            <person name="Hirochika H."/>
            <person name="Nishikawa T."/>
            <person name="Kadowaki K."/>
            <person name="Sugiura M."/>
            <person name="Burr B."/>
            <person name="Sasaki T."/>
        </authorList>
    </citation>
    <scope>NUCLEOTIDE SEQUENCE [LARGE SCALE GENOMIC DNA]</scope>
    <source>
        <strain evidence="12">cv. Nipponbare</strain>
    </source>
</reference>
<dbReference type="InterPro" id="IPR058922">
    <property type="entry name" value="WHD_DRP"/>
</dbReference>
<keyword evidence="6" id="KW-0175">Coiled coil</keyword>
<comment type="similarity">
    <text evidence="1">Belongs to the disease resistance NB-LRR family.</text>
</comment>
<keyword evidence="4" id="KW-0547">Nucleotide-binding</keyword>
<dbReference type="GO" id="GO:0002758">
    <property type="term" value="P:innate immune response-activating signaling pathway"/>
    <property type="evidence" value="ECO:0007669"/>
    <property type="project" value="UniProtKB-ARBA"/>
</dbReference>
<dbReference type="FunCoup" id="A0A0N7KTV3">
    <property type="interactions" value="4"/>
</dbReference>
<dbReference type="SMR" id="A0A0N7KTV3"/>
<evidence type="ECO:0000313" key="12">
    <source>
        <dbReference type="Proteomes" id="UP000059680"/>
    </source>
</evidence>
<dbReference type="Pfam" id="PF00931">
    <property type="entry name" value="NB-ARC"/>
    <property type="match status" value="1"/>
</dbReference>
<accession>A0A0N7KTV3</accession>
<dbReference type="Pfam" id="PF23598">
    <property type="entry name" value="LRR_14"/>
    <property type="match status" value="1"/>
</dbReference>
<dbReference type="PANTHER" id="PTHR23155">
    <property type="entry name" value="DISEASE RESISTANCE PROTEIN RP"/>
    <property type="match status" value="1"/>
</dbReference>
<feature type="domain" description="NB-ARC" evidence="7">
    <location>
        <begin position="150"/>
        <end position="335"/>
    </location>
</feature>
<evidence type="ECO:0000313" key="11">
    <source>
        <dbReference type="EMBL" id="BAT16658.1"/>
    </source>
</evidence>
<dbReference type="InterPro" id="IPR002182">
    <property type="entry name" value="NB-ARC"/>
</dbReference>
<dbReference type="AlphaFoldDB" id="A0A0N7KTV3"/>
<keyword evidence="5" id="KW-0611">Plant defense</keyword>
<dbReference type="InterPro" id="IPR041118">
    <property type="entry name" value="Rx_N"/>
</dbReference>
<dbReference type="GO" id="GO:0098542">
    <property type="term" value="P:defense response to other organism"/>
    <property type="evidence" value="ECO:0000318"/>
    <property type="project" value="GO_Central"/>
</dbReference>
<evidence type="ECO:0000259" key="7">
    <source>
        <dbReference type="Pfam" id="PF00931"/>
    </source>
</evidence>
<dbReference type="GO" id="GO:0042742">
    <property type="term" value="P:defense response to bacterium"/>
    <property type="evidence" value="ECO:0007669"/>
    <property type="project" value="UniProtKB-ARBA"/>
</dbReference>
<dbReference type="Gene3D" id="1.10.8.430">
    <property type="entry name" value="Helical domain of apoptotic protease-activating factors"/>
    <property type="match status" value="1"/>
</dbReference>
<dbReference type="InterPro" id="IPR027417">
    <property type="entry name" value="P-loop_NTPase"/>
</dbReference>
<dbReference type="Gene3D" id="3.80.10.10">
    <property type="entry name" value="Ribonuclease Inhibitor"/>
    <property type="match status" value="1"/>
</dbReference>
<dbReference type="PRINTS" id="PR00364">
    <property type="entry name" value="DISEASERSIST"/>
</dbReference>
<dbReference type="STRING" id="39947.A0A0N7KTV3"/>
<dbReference type="GO" id="GO:0009626">
    <property type="term" value="P:plant-type hypersensitive response"/>
    <property type="evidence" value="ECO:0007669"/>
    <property type="project" value="UniProtKB-ARBA"/>
</dbReference>
<dbReference type="FunFam" id="3.40.50.300:FF:001091">
    <property type="entry name" value="Probable disease resistance protein At1g61300"/>
    <property type="match status" value="1"/>
</dbReference>
<dbReference type="Pfam" id="PF18052">
    <property type="entry name" value="Rx_N"/>
    <property type="match status" value="1"/>
</dbReference>
<dbReference type="Gene3D" id="1.20.5.4130">
    <property type="match status" value="1"/>
</dbReference>
<reference evidence="11 12" key="3">
    <citation type="journal article" date="2013" name="Rice">
        <title>Improvement of the Oryza sativa Nipponbare reference genome using next generation sequence and optical map data.</title>
        <authorList>
            <person name="Kawahara Y."/>
            <person name="de la Bastide M."/>
            <person name="Hamilton J.P."/>
            <person name="Kanamori H."/>
            <person name="McCombie W.R."/>
            <person name="Ouyang S."/>
            <person name="Schwartz D.C."/>
            <person name="Tanaka T."/>
            <person name="Wu J."/>
            <person name="Zhou S."/>
            <person name="Childs K.L."/>
            <person name="Davidson R.M."/>
            <person name="Lin H."/>
            <person name="Quesada-Ocampo L."/>
            <person name="Vaillancourt B."/>
            <person name="Sakai H."/>
            <person name="Lee S.S."/>
            <person name="Kim J."/>
            <person name="Numa H."/>
            <person name="Itoh T."/>
            <person name="Buell C.R."/>
            <person name="Matsumoto T."/>
        </authorList>
    </citation>
    <scope>NUCLEOTIDE SEQUENCE [LARGE SCALE GENOMIC DNA]</scope>
    <source>
        <strain evidence="12">cv. Nipponbare</strain>
    </source>
</reference>
<dbReference type="SUPFAM" id="SSF52058">
    <property type="entry name" value="L domain-like"/>
    <property type="match status" value="1"/>
</dbReference>
<dbReference type="FunFam" id="1.10.10.10:FF:000322">
    <property type="entry name" value="Probable disease resistance protein At1g63360"/>
    <property type="match status" value="1"/>
</dbReference>
<dbReference type="Proteomes" id="UP000059680">
    <property type="component" value="Chromosome 12"/>
</dbReference>
<keyword evidence="2" id="KW-0433">Leucine-rich repeat</keyword>
<dbReference type="eggNOG" id="KOG4658">
    <property type="taxonomic scope" value="Eukaryota"/>
</dbReference>
<dbReference type="InterPro" id="IPR055414">
    <property type="entry name" value="LRR_R13L4/SHOC2-like"/>
</dbReference>
<dbReference type="Pfam" id="PF23559">
    <property type="entry name" value="WHD_DRP"/>
    <property type="match status" value="1"/>
</dbReference>
<feature type="domain" description="Disease resistance N-terminal" evidence="8">
    <location>
        <begin position="38"/>
        <end position="75"/>
    </location>
</feature>
<gene>
    <name evidence="11" type="ordered locus">Os12g0273300</name>
    <name evidence="11" type="ORF">OSNPB_120273300</name>
</gene>
<dbReference type="GO" id="GO:0043531">
    <property type="term" value="F:ADP binding"/>
    <property type="evidence" value="ECO:0007669"/>
    <property type="project" value="InterPro"/>
</dbReference>
<dbReference type="Gene3D" id="1.10.10.10">
    <property type="entry name" value="Winged helix-like DNA-binding domain superfamily/Winged helix DNA-binding domain"/>
    <property type="match status" value="1"/>
</dbReference>
<dbReference type="OMA" id="HKLNRGD"/>
<keyword evidence="3" id="KW-0677">Repeat</keyword>
<proteinExistence type="inferred from homology"/>
<dbReference type="Gramene" id="Os12t0273300-01">
    <property type="protein sequence ID" value="Os12t0273300-01"/>
    <property type="gene ID" value="Os12g0273300"/>
</dbReference>
<dbReference type="EMBL" id="AP014968">
    <property type="protein sequence ID" value="BAT16658.1"/>
    <property type="molecule type" value="Genomic_DNA"/>
</dbReference>
<evidence type="ECO:0000256" key="1">
    <source>
        <dbReference type="ARBA" id="ARBA00008894"/>
    </source>
</evidence>
<dbReference type="Gene3D" id="3.40.50.300">
    <property type="entry name" value="P-loop containing nucleotide triphosphate hydrolases"/>
    <property type="match status" value="1"/>
</dbReference>
<name>A0A0N7KTV3_ORYSJ</name>
<evidence type="ECO:0000256" key="3">
    <source>
        <dbReference type="ARBA" id="ARBA00022737"/>
    </source>
</evidence>
<sequence length="919" mass="105161">GDSSLKCTASLRLFPHLRRAVLVQLRRPTTPQLPAVEENMDVQVKDWRNKVRELSYDIEDCIDLFMHKLNRGDDKVNIVLKMAKKIRMLWSRHQIANQIQELKARVKEESDRRLRYYFSECNAHVDGTKIDPRLPALYVEEEKLVGIHGPMEEIIELLMKEDGSGQKLKVVSIVGFGGLGKTTLANQVYNKIKDQFDCSAFISVSQSPNIKKILFDMLKDVTSRDNSDDDKQIKVVGVKGDKSDDERQLIGKLRVFLENKRYFIIVDDIWSASAWEHVRLALPENSLCSRIITTTRNVNVAKSCCSGFQGSVYNIQPLNEQDSKKLFLKRLFHSDSNFPTHLEEVSHAIIKKCHGFPLAIICLASLLASKSDTKDQWEQVHNSLSSAFSSQGMSDILLLSYYDLPYHLKTCLLYLSVFPEDYKIDRDELIWRWIAEGFITEVKGQTLDQVGGSYFNELINRNMIQPIDIKYDGTANACRVHDMVLNLIISISSEENFLTVVDEQGYKYLGNKIRRLSFQSNSVENDVNVVQKIMDNLSQVRSLSFFEVPEKIPPFLKFHSLSVLVLVDYDFCLGNGHIKYLGSFFQLKYLRVTSYGITQLPDQFGNLHYLQTLDIRGSGIEKFPPTVVRLHNLARLLVGNKVQLPDGIGDLQSLQVLSSARLYKPLKLVEDLRRLTKLRTLEIVLHGSDTLGAHEMGRYEEALESSLTVLGKHKIQSLEISCCDYLRDKLLDLLCCTVPNIQKLVISGNCINRPSQQMLSLVNLAHLDIYFQRIKQEDLSVLGSISTLLYLRLKLHFVPDERLCISSQQFQSLMEFRFIYYEGGGLRMLFQQEAMAKLRRLQIRFRAEEMESNAGFEFSFHHLSSLEDLHATISCYRATRSSVEAAEAAIRNAASIHPGHLKVSIIREWESRMAGLRER</sequence>
<dbReference type="InParanoid" id="A0A0N7KTV3"/>
<dbReference type="InterPro" id="IPR032675">
    <property type="entry name" value="LRR_dom_sf"/>
</dbReference>
<evidence type="ECO:0000259" key="10">
    <source>
        <dbReference type="Pfam" id="PF23598"/>
    </source>
</evidence>
<dbReference type="InterPro" id="IPR044974">
    <property type="entry name" value="Disease_R_plants"/>
</dbReference>
<organism evidence="11 12">
    <name type="scientific">Oryza sativa subsp. japonica</name>
    <name type="common">Rice</name>
    <dbReference type="NCBI Taxonomy" id="39947"/>
    <lineage>
        <taxon>Eukaryota</taxon>
        <taxon>Viridiplantae</taxon>
        <taxon>Streptophyta</taxon>
        <taxon>Embryophyta</taxon>
        <taxon>Tracheophyta</taxon>
        <taxon>Spermatophyta</taxon>
        <taxon>Magnoliopsida</taxon>
        <taxon>Liliopsida</taxon>
        <taxon>Poales</taxon>
        <taxon>Poaceae</taxon>
        <taxon>BOP clade</taxon>
        <taxon>Oryzoideae</taxon>
        <taxon>Oryzeae</taxon>
        <taxon>Oryzinae</taxon>
        <taxon>Oryza</taxon>
        <taxon>Oryza sativa</taxon>
    </lineage>
</organism>
<dbReference type="InterPro" id="IPR042197">
    <property type="entry name" value="Apaf_helical"/>
</dbReference>